<dbReference type="GO" id="GO:0016787">
    <property type="term" value="F:hydrolase activity"/>
    <property type="evidence" value="ECO:0007669"/>
    <property type="project" value="UniProtKB-KW"/>
</dbReference>
<dbReference type="PANTHER" id="PTHR48081">
    <property type="entry name" value="AB HYDROLASE SUPERFAMILY PROTEIN C4A8.06C"/>
    <property type="match status" value="1"/>
</dbReference>
<dbReference type="EMBL" id="BFBY01000014">
    <property type="protein sequence ID" value="GBG05442.1"/>
    <property type="molecule type" value="Genomic_DNA"/>
</dbReference>
<evidence type="ECO:0000313" key="3">
    <source>
        <dbReference type="EMBL" id="GBG05442.1"/>
    </source>
</evidence>
<dbReference type="SUPFAM" id="SSF53474">
    <property type="entry name" value="alpha/beta-Hydrolases"/>
    <property type="match status" value="1"/>
</dbReference>
<sequence>MVVIKKDIIYDNTHNLKTDIYFPNNTTTKTKIMIFWHGGGWFRGDKEAVKWLGIKLANAGFMTLIPNYRLAPKNKFPAAHEDAKYFVNWLFDSQYTDQDDRHNIVQIGASSGGTLALYLAGLYGFPTVTWSAPVNFSAWIKDHAQVKPAKDAKKELGLTKQANINQAFYKYFTLTYANPPDLPKLDADNYNYNNLSHLFMINSAQELTELSDVLTLIKKLAALDHTIQLLVVKGSRHAMDYANDYLDESLDFLFQALKGLKDDRH</sequence>
<dbReference type="InterPro" id="IPR049492">
    <property type="entry name" value="BD-FAE-like_dom"/>
</dbReference>
<evidence type="ECO:0000259" key="2">
    <source>
        <dbReference type="Pfam" id="PF20434"/>
    </source>
</evidence>
<gene>
    <name evidence="3" type="ORF">LrDSM24759_13560</name>
</gene>
<dbReference type="OrthoDB" id="9815425at2"/>
<dbReference type="Gene3D" id="3.40.50.1820">
    <property type="entry name" value="alpha/beta hydrolase"/>
    <property type="match status" value="1"/>
</dbReference>
<dbReference type="Pfam" id="PF20434">
    <property type="entry name" value="BD-FAE"/>
    <property type="match status" value="1"/>
</dbReference>
<dbReference type="Proteomes" id="UP000257317">
    <property type="component" value="Unassembled WGS sequence"/>
</dbReference>
<proteinExistence type="predicted"/>
<dbReference type="InterPro" id="IPR029058">
    <property type="entry name" value="AB_hydrolase_fold"/>
</dbReference>
<organism evidence="3 4">
    <name type="scientific">Lactobacillus rodentium</name>
    <dbReference type="NCBI Taxonomy" id="947835"/>
    <lineage>
        <taxon>Bacteria</taxon>
        <taxon>Bacillati</taxon>
        <taxon>Bacillota</taxon>
        <taxon>Bacilli</taxon>
        <taxon>Lactobacillales</taxon>
        <taxon>Lactobacillaceae</taxon>
        <taxon>Lactobacillus</taxon>
    </lineage>
</organism>
<evidence type="ECO:0000313" key="4">
    <source>
        <dbReference type="Proteomes" id="UP000257317"/>
    </source>
</evidence>
<keyword evidence="4" id="KW-1185">Reference proteome</keyword>
<keyword evidence="1" id="KW-0378">Hydrolase</keyword>
<protein>
    <submittedName>
        <fullName evidence="3">Esterase</fullName>
    </submittedName>
</protein>
<accession>A0A2Z6TH64</accession>
<comment type="caution">
    <text evidence="3">The sequence shown here is derived from an EMBL/GenBank/DDBJ whole genome shotgun (WGS) entry which is preliminary data.</text>
</comment>
<name>A0A2Z6TH64_9LACO</name>
<dbReference type="AlphaFoldDB" id="A0A2Z6TH64"/>
<reference evidence="4" key="1">
    <citation type="submission" date="2018-03" db="EMBL/GenBank/DDBJ databases">
        <title>New taxa in the Lactobacillus gasseri group.</title>
        <authorList>
            <person name="Tanizawa Y."/>
            <person name="Tohno M."/>
            <person name="Endo A."/>
            <person name="Arita M."/>
        </authorList>
    </citation>
    <scope>NUCLEOTIDE SEQUENCE [LARGE SCALE GENOMIC DNA]</scope>
    <source>
        <strain evidence="4">DSM 24759</strain>
    </source>
</reference>
<dbReference type="RefSeq" id="WP_117118771.1">
    <property type="nucleotide sequence ID" value="NZ_BFBY01000014.1"/>
</dbReference>
<dbReference type="InterPro" id="IPR050300">
    <property type="entry name" value="GDXG_lipolytic_enzyme"/>
</dbReference>
<feature type="domain" description="BD-FAE-like" evidence="2">
    <location>
        <begin position="19"/>
        <end position="120"/>
    </location>
</feature>
<evidence type="ECO:0000256" key="1">
    <source>
        <dbReference type="ARBA" id="ARBA00022801"/>
    </source>
</evidence>